<evidence type="ECO:0000259" key="1">
    <source>
        <dbReference type="Pfam" id="PF01048"/>
    </source>
</evidence>
<dbReference type="AlphaFoldDB" id="C0QJ87"/>
<dbReference type="RefSeq" id="WP_015904663.1">
    <property type="nucleotide sequence ID" value="NC_012108.1"/>
</dbReference>
<keyword evidence="3" id="KW-1185">Reference proteome</keyword>
<protein>
    <submittedName>
        <fullName evidence="2">Purine nucleoside phosphorylase</fullName>
        <ecNumber evidence="2">2.4.2.1</ecNumber>
    </submittedName>
</protein>
<keyword evidence="2" id="KW-0328">Glycosyltransferase</keyword>
<dbReference type="OrthoDB" id="7945729at2"/>
<dbReference type="eggNOG" id="COG2820">
    <property type="taxonomic scope" value="Bacteria"/>
</dbReference>
<feature type="domain" description="Nucleoside phosphorylase" evidence="1">
    <location>
        <begin position="68"/>
        <end position="244"/>
    </location>
</feature>
<proteinExistence type="predicted"/>
<dbReference type="Gene3D" id="3.40.50.1580">
    <property type="entry name" value="Nucleoside phosphorylase domain"/>
    <property type="match status" value="1"/>
</dbReference>
<dbReference type="EMBL" id="CP001087">
    <property type="protein sequence ID" value="ACN15900.1"/>
    <property type="molecule type" value="Genomic_DNA"/>
</dbReference>
<dbReference type="Proteomes" id="UP000000442">
    <property type="component" value="Chromosome"/>
</dbReference>
<dbReference type="PANTHER" id="PTHR43691">
    <property type="entry name" value="URIDINE PHOSPHORYLASE"/>
    <property type="match status" value="1"/>
</dbReference>
<dbReference type="InterPro" id="IPR035994">
    <property type="entry name" value="Nucleoside_phosphorylase_sf"/>
</dbReference>
<dbReference type="STRING" id="177437.HRM2_28110"/>
<dbReference type="GO" id="GO:0004731">
    <property type="term" value="F:purine-nucleoside phosphorylase activity"/>
    <property type="evidence" value="ECO:0007669"/>
    <property type="project" value="UniProtKB-EC"/>
</dbReference>
<name>C0QJ87_DESAH</name>
<dbReference type="HOGENOM" id="CLU_068457_1_0_7"/>
<dbReference type="PANTHER" id="PTHR43691:SF6">
    <property type="entry name" value="AMP NUCLEOSIDASE"/>
    <property type="match status" value="1"/>
</dbReference>
<dbReference type="GO" id="GO:0005829">
    <property type="term" value="C:cytosol"/>
    <property type="evidence" value="ECO:0007669"/>
    <property type="project" value="TreeGrafter"/>
</dbReference>
<organism evidence="2 3">
    <name type="scientific">Desulforapulum autotrophicum (strain ATCC 43914 / DSM 3382 / VKM B-1955 / HRM2)</name>
    <name type="common">Desulfobacterium autotrophicum</name>
    <dbReference type="NCBI Taxonomy" id="177437"/>
    <lineage>
        <taxon>Bacteria</taxon>
        <taxon>Pseudomonadati</taxon>
        <taxon>Thermodesulfobacteriota</taxon>
        <taxon>Desulfobacteria</taxon>
        <taxon>Desulfobacterales</taxon>
        <taxon>Desulfobacteraceae</taxon>
        <taxon>Desulforapulum</taxon>
    </lineage>
</organism>
<accession>C0QJ87</accession>
<dbReference type="GO" id="GO:0009116">
    <property type="term" value="P:nucleoside metabolic process"/>
    <property type="evidence" value="ECO:0007669"/>
    <property type="project" value="InterPro"/>
</dbReference>
<dbReference type="EC" id="2.4.2.1" evidence="2"/>
<dbReference type="KEGG" id="dat:HRM2_28110"/>
<keyword evidence="2" id="KW-0808">Transferase</keyword>
<gene>
    <name evidence="2" type="ordered locus">HRM2_28110</name>
</gene>
<dbReference type="SUPFAM" id="SSF53167">
    <property type="entry name" value="Purine and uridine phosphorylases"/>
    <property type="match status" value="1"/>
</dbReference>
<dbReference type="InterPro" id="IPR000845">
    <property type="entry name" value="Nucleoside_phosphorylase_d"/>
</dbReference>
<reference evidence="2 3" key="1">
    <citation type="journal article" date="2009" name="Environ. Microbiol.">
        <title>Genome sequence of Desulfobacterium autotrophicum HRM2, a marine sulfate reducer oxidizing organic carbon completely to carbon dioxide.</title>
        <authorList>
            <person name="Strittmatter A.W."/>
            <person name="Liesegang H."/>
            <person name="Rabus R."/>
            <person name="Decker I."/>
            <person name="Amann J."/>
            <person name="Andres S."/>
            <person name="Henne A."/>
            <person name="Fricke W.F."/>
            <person name="Martinez-Arias R."/>
            <person name="Bartels D."/>
            <person name="Goesmann A."/>
            <person name="Krause L."/>
            <person name="Puehler A."/>
            <person name="Klenk H.P."/>
            <person name="Richter M."/>
            <person name="Schuler M."/>
            <person name="Gloeckner F.O."/>
            <person name="Meyerdierks A."/>
            <person name="Gottschalk G."/>
            <person name="Amann R."/>
        </authorList>
    </citation>
    <scope>NUCLEOTIDE SEQUENCE [LARGE SCALE GENOMIC DNA]</scope>
    <source>
        <strain evidence="3">ATCC 43914 / DSM 3382 / HRM2</strain>
    </source>
</reference>
<evidence type="ECO:0000313" key="3">
    <source>
        <dbReference type="Proteomes" id="UP000000442"/>
    </source>
</evidence>
<evidence type="ECO:0000313" key="2">
    <source>
        <dbReference type="EMBL" id="ACN15900.1"/>
    </source>
</evidence>
<dbReference type="CDD" id="cd09007">
    <property type="entry name" value="NP-I_spr0068"/>
    <property type="match status" value="1"/>
</dbReference>
<sequence length="258" mass="27963">MSFPTWSDLNDRAIIQPYGARPGFESGAVAVMVSTAPDFNYLKANARGNTCSPLFMGSVFTETEKGASFTGPHMGAPYATMVEEALIAKGARTLLVFGWCGSLSTDLAIGDIVLVDGAIADEGTSRNYMEPGEDFPRILPDSDLRARLGNELSAGGIAFKSGTLWTTDGIYRETPKKVEFFRNRGAAGVDMECSALFAVGRYRKVRMAAILVVSDELGTMTWKPGFKSKSFKAARKQVADLLLDLSRRDFCLPDLSRA</sequence>
<dbReference type="Pfam" id="PF01048">
    <property type="entry name" value="PNP_UDP_1"/>
    <property type="match status" value="1"/>
</dbReference>